<dbReference type="GO" id="GO:0005524">
    <property type="term" value="F:ATP binding"/>
    <property type="evidence" value="ECO:0007669"/>
    <property type="project" value="UniProtKB-KW"/>
</dbReference>
<feature type="transmembrane region" description="Helical" evidence="9">
    <location>
        <begin position="747"/>
        <end position="769"/>
    </location>
</feature>
<reference evidence="12" key="1">
    <citation type="submission" date="2022-01" db="EMBL/GenBank/DDBJ databases">
        <authorList>
            <person name="King R."/>
        </authorList>
    </citation>
    <scope>NUCLEOTIDE SEQUENCE</scope>
</reference>
<dbReference type="InterPro" id="IPR003593">
    <property type="entry name" value="AAA+_ATPase"/>
</dbReference>
<evidence type="ECO:0000256" key="8">
    <source>
        <dbReference type="ARBA" id="ARBA00023136"/>
    </source>
</evidence>
<feature type="domain" description="ABC transporter" evidence="10">
    <location>
        <begin position="1020"/>
        <end position="1248"/>
    </location>
</feature>
<dbReference type="FunFam" id="1.20.1560.10:FF:000006">
    <property type="entry name" value="ATP-binding cassette, sub-family C (CFTR/MRP), member 9"/>
    <property type="match status" value="1"/>
</dbReference>
<proteinExistence type="predicted"/>
<evidence type="ECO:0000313" key="12">
    <source>
        <dbReference type="EMBL" id="CAG9825248.1"/>
    </source>
</evidence>
<dbReference type="InterPro" id="IPR044726">
    <property type="entry name" value="ABCC_6TM_D2"/>
</dbReference>
<feature type="transmembrane region" description="Helical" evidence="9">
    <location>
        <begin position="233"/>
        <end position="255"/>
    </location>
</feature>
<feature type="transmembrane region" description="Helical" evidence="9">
    <location>
        <begin position="670"/>
        <end position="689"/>
    </location>
</feature>
<dbReference type="PROSITE" id="PS00211">
    <property type="entry name" value="ABC_TRANSPORTER_1"/>
    <property type="match status" value="2"/>
</dbReference>
<evidence type="ECO:0000259" key="11">
    <source>
        <dbReference type="PROSITE" id="PS50929"/>
    </source>
</evidence>
<dbReference type="GO" id="GO:0016020">
    <property type="term" value="C:membrane"/>
    <property type="evidence" value="ECO:0007669"/>
    <property type="project" value="UniProtKB-SubCell"/>
</dbReference>
<dbReference type="AlphaFoldDB" id="A0A9N9SJ08"/>
<evidence type="ECO:0000256" key="2">
    <source>
        <dbReference type="ARBA" id="ARBA00022448"/>
    </source>
</evidence>
<keyword evidence="8 9" id="KW-0472">Membrane</keyword>
<dbReference type="InterPro" id="IPR003439">
    <property type="entry name" value="ABC_transporter-like_ATP-bd"/>
</dbReference>
<dbReference type="SUPFAM" id="SSF90123">
    <property type="entry name" value="ABC transporter transmembrane region"/>
    <property type="match status" value="2"/>
</dbReference>
<dbReference type="CDD" id="cd03244">
    <property type="entry name" value="ABCC_MRP_domain2"/>
    <property type="match status" value="1"/>
</dbReference>
<sequence>MDHCEKKKRKRNPRETANILSLLTFAYTGSLFKRGYKKGDLDEDDLYEVISRCNSKKCGDKVEKLWESYQERNIQPSIYRLMWSGYAKRYLLWGCVEVIWKIIKSIMEPDAVSNLVGYFNPGQTEITKFDAYYYASLVLIINIVESTFYHNYDLVLITIGFEAKTGFSSFLYRKALKLTPEAFSDISLGNLFTLLTKDVQAFVSFVFVLNDMWIGAIQSLLICYLIYAKVGAVSLIGIAVLLSSIPIELYLGRWIKKLTLETSRRTDERLQITQEVFSIIRIIKMFTWEDYFTNRINLARKKEMKKTLIIFYLMFVMIAIGILFSKIGFYVLLMAYIWMGYSSDTSLVFYIMSVFKEMRHFLGELVPISIGSTCEFSASLTRIEQVLHAKELPKRVERVDTDNDSSILQLNRATVRFGNEEILRNITLDVKPGLTVITGPLACGKSSLLKVFLRDYPLTEGELITAGRVSYASQDPWLFPSSIKQNILFGQTLDEGRYQDVLRMCALDFDLSVFEKGDETIVNDKGMNLSKGQQARINLARAIYKQSDIYLLDDSLSALDTHVKDFIYNGCIKSYLKGKVCILISQSASHIQNADYLVIMDRGGIQYFGEPHKDVLKEILVEDDDIDCVESRVNVANGKHFEMPVKSSKIKVYGEINKTGHVDYAVYPKYVIFGGGSLLLLFNLVLFVISQTGDSYTDQLLTKWVDEKQYVLNMVSNFTNIHNKSSTEELYQNSEFKDAESREKNTFNIFSIMMMSTVGLALVKTYVFFDFSRRASVNIHKAMIQNVVHAMTSFFDTNFIGNVLNRFSKDLVNIDERLPFSISNLISSIFSIVGIVTLIATVKPYFLIYVGIITVILVLTAMVYLPTGRSLKRLEASTRSPMIGHLNATFEGLTTIRAYEAECILRDEFDRHQDLYTSAHFTSIVGIRAFAFFMDMMCAVFQVAVVSRFIFVDTDTSAGNVGLALTQVFMLGGIIQNGVRSFAELENLMTSMERALEYTSIQMEPAEGTTHQNWPNQGSITYDNVSLTYNNNEVVLRNLEFRVESGQKIGIVGRTGAGKSSIISSIFRLYEAEGVISIDGVNIKSLALKFLRRNLAIIPQDPVLFSGSLRANLDPFREYEDEELWSVLEKVHIRDTVSDLNQEITSNCTALSLGQKQLICLARAILRKSKIVILDEASANMDQDTDGLLQETIRLNFKDCTVFNIAHRLQSVLGCDKVMVLERGEIEEYDTPESLLRNRHGRFYKMVKQAGLLEQFSDR</sequence>
<feature type="domain" description="ABC transporter" evidence="10">
    <location>
        <begin position="408"/>
        <end position="627"/>
    </location>
</feature>
<evidence type="ECO:0000256" key="6">
    <source>
        <dbReference type="ARBA" id="ARBA00022840"/>
    </source>
</evidence>
<dbReference type="CDD" id="cd18579">
    <property type="entry name" value="ABC_6TM_ABCC_D1"/>
    <property type="match status" value="1"/>
</dbReference>
<feature type="transmembrane region" description="Helical" evidence="9">
    <location>
        <begin position="846"/>
        <end position="865"/>
    </location>
</feature>
<feature type="transmembrane region" description="Helical" evidence="9">
    <location>
        <begin position="201"/>
        <end position="227"/>
    </location>
</feature>
<dbReference type="InterPro" id="IPR017871">
    <property type="entry name" value="ABC_transporter-like_CS"/>
</dbReference>
<evidence type="ECO:0000256" key="4">
    <source>
        <dbReference type="ARBA" id="ARBA00022737"/>
    </source>
</evidence>
<evidence type="ECO:0000256" key="7">
    <source>
        <dbReference type="ARBA" id="ARBA00022989"/>
    </source>
</evidence>
<dbReference type="InterPro" id="IPR036640">
    <property type="entry name" value="ABC1_TM_sf"/>
</dbReference>
<feature type="transmembrane region" description="Helical" evidence="9">
    <location>
        <begin position="309"/>
        <end position="329"/>
    </location>
</feature>
<dbReference type="Pfam" id="PF00005">
    <property type="entry name" value="ABC_tran"/>
    <property type="match status" value="2"/>
</dbReference>
<dbReference type="PANTHER" id="PTHR24223:SF448">
    <property type="entry name" value="FI20146P1-RELATED"/>
    <property type="match status" value="1"/>
</dbReference>
<evidence type="ECO:0000259" key="10">
    <source>
        <dbReference type="PROSITE" id="PS50893"/>
    </source>
</evidence>
<evidence type="ECO:0000256" key="5">
    <source>
        <dbReference type="ARBA" id="ARBA00022741"/>
    </source>
</evidence>
<name>A0A9N9SJ08_PHACE</name>
<evidence type="ECO:0000313" key="13">
    <source>
        <dbReference type="Proteomes" id="UP001153737"/>
    </source>
</evidence>
<accession>A0A9N9SJ08</accession>
<dbReference type="Pfam" id="PF00664">
    <property type="entry name" value="ABC_membrane"/>
    <property type="match status" value="2"/>
</dbReference>
<feature type="transmembrane region" description="Helical" evidence="9">
    <location>
        <begin position="818"/>
        <end position="840"/>
    </location>
</feature>
<dbReference type="EMBL" id="OU896715">
    <property type="protein sequence ID" value="CAG9825248.1"/>
    <property type="molecule type" value="Genomic_DNA"/>
</dbReference>
<keyword evidence="4" id="KW-0677">Repeat</keyword>
<dbReference type="PANTHER" id="PTHR24223">
    <property type="entry name" value="ATP-BINDING CASSETTE SUB-FAMILY C"/>
    <property type="match status" value="1"/>
</dbReference>
<organism evidence="12 13">
    <name type="scientific">Phaedon cochleariae</name>
    <name type="common">Mustard beetle</name>
    <dbReference type="NCBI Taxonomy" id="80249"/>
    <lineage>
        <taxon>Eukaryota</taxon>
        <taxon>Metazoa</taxon>
        <taxon>Ecdysozoa</taxon>
        <taxon>Arthropoda</taxon>
        <taxon>Hexapoda</taxon>
        <taxon>Insecta</taxon>
        <taxon>Pterygota</taxon>
        <taxon>Neoptera</taxon>
        <taxon>Endopterygota</taxon>
        <taxon>Coleoptera</taxon>
        <taxon>Polyphaga</taxon>
        <taxon>Cucujiformia</taxon>
        <taxon>Chrysomeloidea</taxon>
        <taxon>Chrysomelidae</taxon>
        <taxon>Chrysomelinae</taxon>
        <taxon>Chrysomelini</taxon>
        <taxon>Phaedon</taxon>
    </lineage>
</organism>
<dbReference type="PROSITE" id="PS50929">
    <property type="entry name" value="ABC_TM1F"/>
    <property type="match status" value="2"/>
</dbReference>
<dbReference type="SUPFAM" id="SSF52540">
    <property type="entry name" value="P-loop containing nucleoside triphosphate hydrolases"/>
    <property type="match status" value="2"/>
</dbReference>
<dbReference type="InterPro" id="IPR044746">
    <property type="entry name" value="ABCC_6TM_D1"/>
</dbReference>
<dbReference type="Gene3D" id="3.40.50.300">
    <property type="entry name" value="P-loop containing nucleotide triphosphate hydrolases"/>
    <property type="match status" value="2"/>
</dbReference>
<keyword evidence="7 9" id="KW-1133">Transmembrane helix</keyword>
<evidence type="ECO:0000256" key="9">
    <source>
        <dbReference type="SAM" id="Phobius"/>
    </source>
</evidence>
<keyword evidence="3 9" id="KW-0812">Transmembrane</keyword>
<protein>
    <submittedName>
        <fullName evidence="12">Uncharacterized protein</fullName>
    </submittedName>
</protein>
<dbReference type="OrthoDB" id="6500128at2759"/>
<dbReference type="FunFam" id="3.40.50.300:FF:000973">
    <property type="entry name" value="Multidrug resistance-associated protein 4"/>
    <property type="match status" value="1"/>
</dbReference>
<dbReference type="CDD" id="cd03250">
    <property type="entry name" value="ABCC_MRP_domain1"/>
    <property type="match status" value="1"/>
</dbReference>
<dbReference type="Gene3D" id="1.20.1560.10">
    <property type="entry name" value="ABC transporter type 1, transmembrane domain"/>
    <property type="match status" value="2"/>
</dbReference>
<dbReference type="FunFam" id="3.40.50.300:FF:000163">
    <property type="entry name" value="Multidrug resistance-associated protein member 4"/>
    <property type="match status" value="1"/>
</dbReference>
<feature type="transmembrane region" description="Helical" evidence="9">
    <location>
        <begin position="335"/>
        <end position="355"/>
    </location>
</feature>
<dbReference type="InterPro" id="IPR011527">
    <property type="entry name" value="ABC1_TM_dom"/>
</dbReference>
<gene>
    <name evidence="12" type="ORF">PHAECO_LOCUS12291</name>
</gene>
<dbReference type="InterPro" id="IPR050173">
    <property type="entry name" value="ABC_transporter_C-like"/>
</dbReference>
<feature type="domain" description="ABC transmembrane type-1" evidence="11">
    <location>
        <begin position="101"/>
        <end position="339"/>
    </location>
</feature>
<feature type="domain" description="ABC transmembrane type-1" evidence="11">
    <location>
        <begin position="749"/>
        <end position="987"/>
    </location>
</feature>
<dbReference type="SMART" id="SM00382">
    <property type="entry name" value="AAA"/>
    <property type="match status" value="2"/>
</dbReference>
<dbReference type="Proteomes" id="UP001153737">
    <property type="component" value="Chromosome 9"/>
</dbReference>
<evidence type="ECO:0000256" key="1">
    <source>
        <dbReference type="ARBA" id="ARBA00004141"/>
    </source>
</evidence>
<dbReference type="PROSITE" id="PS50893">
    <property type="entry name" value="ABC_TRANSPORTER_2"/>
    <property type="match status" value="2"/>
</dbReference>
<dbReference type="CDD" id="cd18580">
    <property type="entry name" value="ABC_6TM_ABCC_D2"/>
    <property type="match status" value="1"/>
</dbReference>
<dbReference type="FunFam" id="1.20.1560.10:FF:000014">
    <property type="entry name" value="Multidrug resistance-associated protein member 4"/>
    <property type="match status" value="1"/>
</dbReference>
<keyword evidence="2" id="KW-0813">Transport</keyword>
<reference evidence="12" key="2">
    <citation type="submission" date="2022-10" db="EMBL/GenBank/DDBJ databases">
        <authorList>
            <consortium name="ENA_rothamsted_submissions"/>
            <consortium name="culmorum"/>
            <person name="King R."/>
        </authorList>
    </citation>
    <scope>NUCLEOTIDE SEQUENCE</scope>
</reference>
<keyword evidence="5" id="KW-0547">Nucleotide-binding</keyword>
<keyword evidence="13" id="KW-1185">Reference proteome</keyword>
<dbReference type="GO" id="GO:0016887">
    <property type="term" value="F:ATP hydrolysis activity"/>
    <property type="evidence" value="ECO:0007669"/>
    <property type="project" value="InterPro"/>
</dbReference>
<dbReference type="GO" id="GO:0140359">
    <property type="term" value="F:ABC-type transporter activity"/>
    <property type="evidence" value="ECO:0007669"/>
    <property type="project" value="InterPro"/>
</dbReference>
<evidence type="ECO:0000256" key="3">
    <source>
        <dbReference type="ARBA" id="ARBA00022692"/>
    </source>
</evidence>
<comment type="subcellular location">
    <subcellularLocation>
        <location evidence="1">Membrane</location>
        <topology evidence="1">Multi-pass membrane protein</topology>
    </subcellularLocation>
</comment>
<feature type="transmembrane region" description="Helical" evidence="9">
    <location>
        <begin position="930"/>
        <end position="951"/>
    </location>
</feature>
<keyword evidence="6" id="KW-0067">ATP-binding</keyword>
<dbReference type="InterPro" id="IPR027417">
    <property type="entry name" value="P-loop_NTPase"/>
</dbReference>